<sequence>MYRRNIRRLSDRYKSRRRVSGQSTERYSAQWMVYSAHVWTSSSTILEDNDCRSQSSSRILCITHIPVGKGWDHNAIINAGTAVRDNDAKCHKLLNGWTETSKISLADKHRRLNKTQMSKNPMKDKLPETKLSPNNRMGQFVFFFFVGKEWFHLSPDF</sequence>
<evidence type="ECO:0000313" key="2">
    <source>
        <dbReference type="Proteomes" id="UP001054945"/>
    </source>
</evidence>
<keyword evidence="2" id="KW-1185">Reference proteome</keyword>
<accession>A0AAV4T900</accession>
<gene>
    <name evidence="1" type="ORF">CEXT_663311</name>
</gene>
<dbReference type="AlphaFoldDB" id="A0AAV4T900"/>
<name>A0AAV4T900_CAEEX</name>
<protein>
    <submittedName>
        <fullName evidence="1">Uncharacterized protein</fullName>
    </submittedName>
</protein>
<reference evidence="1 2" key="1">
    <citation type="submission" date="2021-06" db="EMBL/GenBank/DDBJ databases">
        <title>Caerostris extrusa draft genome.</title>
        <authorList>
            <person name="Kono N."/>
            <person name="Arakawa K."/>
        </authorList>
    </citation>
    <scope>NUCLEOTIDE SEQUENCE [LARGE SCALE GENOMIC DNA]</scope>
</reference>
<evidence type="ECO:0000313" key="1">
    <source>
        <dbReference type="EMBL" id="GIY40443.1"/>
    </source>
</evidence>
<proteinExistence type="predicted"/>
<dbReference type="Proteomes" id="UP001054945">
    <property type="component" value="Unassembled WGS sequence"/>
</dbReference>
<dbReference type="EMBL" id="BPLR01010612">
    <property type="protein sequence ID" value="GIY40443.1"/>
    <property type="molecule type" value="Genomic_DNA"/>
</dbReference>
<organism evidence="1 2">
    <name type="scientific">Caerostris extrusa</name>
    <name type="common">Bark spider</name>
    <name type="synonym">Caerostris bankana</name>
    <dbReference type="NCBI Taxonomy" id="172846"/>
    <lineage>
        <taxon>Eukaryota</taxon>
        <taxon>Metazoa</taxon>
        <taxon>Ecdysozoa</taxon>
        <taxon>Arthropoda</taxon>
        <taxon>Chelicerata</taxon>
        <taxon>Arachnida</taxon>
        <taxon>Araneae</taxon>
        <taxon>Araneomorphae</taxon>
        <taxon>Entelegynae</taxon>
        <taxon>Araneoidea</taxon>
        <taxon>Araneidae</taxon>
        <taxon>Caerostris</taxon>
    </lineage>
</organism>
<comment type="caution">
    <text evidence="1">The sequence shown here is derived from an EMBL/GenBank/DDBJ whole genome shotgun (WGS) entry which is preliminary data.</text>
</comment>